<keyword evidence="1" id="KW-0175">Coiled coil</keyword>
<keyword evidence="4" id="KW-1185">Reference proteome</keyword>
<feature type="coiled-coil region" evidence="1">
    <location>
        <begin position="39"/>
        <end position="66"/>
    </location>
</feature>
<evidence type="ECO:0000256" key="1">
    <source>
        <dbReference type="SAM" id="Coils"/>
    </source>
</evidence>
<sequence length="156" mass="18321">MGFRFLSLTKTDFFRLLSAFLLGMILGALTLNLVTAQYIDDLIYENKELNNRIKSKDNELKKLEESLTNRKWRVVQRIKILVETEENKHVKQELELEIYELLKSIIGRQMSKVDGTLISNTIDDRIIVIEDENYQINLIWLLLQEETVVKIKAIHS</sequence>
<feature type="domain" description="Sporulation membrane protein YtrI C-terminal" evidence="2">
    <location>
        <begin position="78"/>
        <end position="153"/>
    </location>
</feature>
<dbReference type="EMBL" id="FUWM01000004">
    <property type="protein sequence ID" value="SJZ32215.1"/>
    <property type="molecule type" value="Genomic_DNA"/>
</dbReference>
<dbReference type="Pfam" id="PF26347">
    <property type="entry name" value="YtrI_sporulation"/>
    <property type="match status" value="1"/>
</dbReference>
<dbReference type="STRING" id="142842.SAMN02745118_00296"/>
<gene>
    <name evidence="3" type="ORF">SAMN02745118_00296</name>
</gene>
<accession>A0A1T4JQ61</accession>
<dbReference type="InterPro" id="IPR058620">
    <property type="entry name" value="YtrI_C"/>
</dbReference>
<reference evidence="4" key="1">
    <citation type="submission" date="2017-02" db="EMBL/GenBank/DDBJ databases">
        <authorList>
            <person name="Varghese N."/>
            <person name="Submissions S."/>
        </authorList>
    </citation>
    <scope>NUCLEOTIDE SEQUENCE [LARGE SCALE GENOMIC DNA]</scope>
    <source>
        <strain evidence="4">ATCC BAA-73</strain>
    </source>
</reference>
<dbReference type="AlphaFoldDB" id="A0A1T4JQ61"/>
<dbReference type="OrthoDB" id="2112520at2"/>
<evidence type="ECO:0000259" key="2">
    <source>
        <dbReference type="Pfam" id="PF26347"/>
    </source>
</evidence>
<dbReference type="RefSeq" id="WP_078808830.1">
    <property type="nucleotide sequence ID" value="NZ_FUWM01000004.1"/>
</dbReference>
<proteinExistence type="predicted"/>
<name>A0A1T4JQ61_9FIRM</name>
<dbReference type="Proteomes" id="UP000190625">
    <property type="component" value="Unassembled WGS sequence"/>
</dbReference>
<evidence type="ECO:0000313" key="4">
    <source>
        <dbReference type="Proteomes" id="UP000190625"/>
    </source>
</evidence>
<protein>
    <recommendedName>
        <fullName evidence="2">Sporulation membrane protein YtrI C-terminal domain-containing protein</fullName>
    </recommendedName>
</protein>
<evidence type="ECO:0000313" key="3">
    <source>
        <dbReference type="EMBL" id="SJZ32215.1"/>
    </source>
</evidence>
<organism evidence="3 4">
    <name type="scientific">Selenihalanaerobacter shriftii</name>
    <dbReference type="NCBI Taxonomy" id="142842"/>
    <lineage>
        <taxon>Bacteria</taxon>
        <taxon>Bacillati</taxon>
        <taxon>Bacillota</taxon>
        <taxon>Clostridia</taxon>
        <taxon>Halanaerobiales</taxon>
        <taxon>Halobacteroidaceae</taxon>
        <taxon>Selenihalanaerobacter</taxon>
    </lineage>
</organism>